<feature type="region of interest" description="Disordered" evidence="8">
    <location>
        <begin position="74"/>
        <end position="93"/>
    </location>
</feature>
<dbReference type="GO" id="GO:0000981">
    <property type="term" value="F:DNA-binding transcription factor activity, RNA polymerase II-specific"/>
    <property type="evidence" value="ECO:0007669"/>
    <property type="project" value="TreeGrafter"/>
</dbReference>
<dbReference type="FunFam" id="1.20.5.170:FF:000054">
    <property type="entry name" value="Cyclic AMP-responsive element-binding protein 3-like 2"/>
    <property type="match status" value="1"/>
</dbReference>
<keyword evidence="4" id="KW-0010">Activator</keyword>
<evidence type="ECO:0000256" key="2">
    <source>
        <dbReference type="ARBA" id="ARBA00023015"/>
    </source>
</evidence>
<comment type="caution">
    <text evidence="10">The sequence shown here is derived from an EMBL/GenBank/DDBJ whole genome shotgun (WGS) entry which is preliminary data.</text>
</comment>
<protein>
    <submittedName>
        <fullName evidence="10">CREB3L1</fullName>
    </submittedName>
</protein>
<dbReference type="OrthoDB" id="674948at2759"/>
<evidence type="ECO:0000256" key="3">
    <source>
        <dbReference type="ARBA" id="ARBA00023125"/>
    </source>
</evidence>
<keyword evidence="11" id="KW-1185">Reference proteome</keyword>
<evidence type="ECO:0000256" key="1">
    <source>
        <dbReference type="ARBA" id="ARBA00004123"/>
    </source>
</evidence>
<keyword evidence="6" id="KW-0539">Nucleus</keyword>
<keyword evidence="2" id="KW-0805">Transcription regulation</keyword>
<dbReference type="PROSITE" id="PS00036">
    <property type="entry name" value="BZIP_BASIC"/>
    <property type="match status" value="1"/>
</dbReference>
<comment type="subcellular location">
    <subcellularLocation>
        <location evidence="1">Nucleus</location>
    </subcellularLocation>
</comment>
<feature type="coiled-coil region" evidence="7">
    <location>
        <begin position="289"/>
        <end position="334"/>
    </location>
</feature>
<keyword evidence="3" id="KW-0238">DNA-binding</keyword>
<sequence length="454" mass="50645">MHFNVVNNNSGLDENSNKYIPGKDYIAQSCASDAVFEDDIWDSILTQPVINDPMMSETCAQPLSKNTAADHCYSASQEQKARSSTKSNSYSAQQVKSQTYHSVTQTQVGLKAVKMEPKVITVKSSNSIVYDGRLGRPAQSLLKQSGNPLVKTVNTTPSHRLIYPVTRVKTEPRLSAVEDEDNYANHMPITPPSSNQSSDSEGGTSPRTTPPNSPIRQVLVARATGYRYNPATAIYSQPIPTSGVLRLTEEEKRTFITEGYPVPSKLPLTKAEERNLKKVRRKIKNKISAQESRRKKKEYMDQLERKVEDIVKENNDLKQKCDKFENNNRTLMAKVGKLQAILKSLSPKQVTTQAGTCLFVMVLCLAVFIGNWSPFSSTLSPESPVDSHSLHSLDTSFTSFHVSGGRTLTALVDEEVLYKEPWLITVAKHSIQWTVHLITRASPSMFSSVQYNRE</sequence>
<feature type="region of interest" description="Disordered" evidence="8">
    <location>
        <begin position="172"/>
        <end position="215"/>
    </location>
</feature>
<evidence type="ECO:0000313" key="11">
    <source>
        <dbReference type="Proteomes" id="UP000593567"/>
    </source>
</evidence>
<dbReference type="GO" id="GO:0035497">
    <property type="term" value="F:cAMP response element binding"/>
    <property type="evidence" value="ECO:0007669"/>
    <property type="project" value="TreeGrafter"/>
</dbReference>
<proteinExistence type="predicted"/>
<evidence type="ECO:0000259" key="9">
    <source>
        <dbReference type="PROSITE" id="PS50217"/>
    </source>
</evidence>
<dbReference type="AlphaFoldDB" id="A0A7J7KER0"/>
<feature type="compositionally biased region" description="Polar residues" evidence="8">
    <location>
        <begin position="192"/>
        <end position="207"/>
    </location>
</feature>
<accession>A0A7J7KER0</accession>
<organism evidence="10 11">
    <name type="scientific">Bugula neritina</name>
    <name type="common">Brown bryozoan</name>
    <name type="synonym">Sertularia neritina</name>
    <dbReference type="NCBI Taxonomy" id="10212"/>
    <lineage>
        <taxon>Eukaryota</taxon>
        <taxon>Metazoa</taxon>
        <taxon>Spiralia</taxon>
        <taxon>Lophotrochozoa</taxon>
        <taxon>Bryozoa</taxon>
        <taxon>Gymnolaemata</taxon>
        <taxon>Cheilostomatida</taxon>
        <taxon>Flustrina</taxon>
        <taxon>Buguloidea</taxon>
        <taxon>Bugulidae</taxon>
        <taxon>Bugula</taxon>
    </lineage>
</organism>
<dbReference type="SMART" id="SM00338">
    <property type="entry name" value="BRLZ"/>
    <property type="match status" value="1"/>
</dbReference>
<dbReference type="Gene3D" id="1.20.5.170">
    <property type="match status" value="1"/>
</dbReference>
<evidence type="ECO:0000256" key="7">
    <source>
        <dbReference type="SAM" id="Coils"/>
    </source>
</evidence>
<dbReference type="InterPro" id="IPR004827">
    <property type="entry name" value="bZIP"/>
</dbReference>
<feature type="domain" description="BZIP" evidence="9">
    <location>
        <begin position="275"/>
        <end position="338"/>
    </location>
</feature>
<evidence type="ECO:0000256" key="5">
    <source>
        <dbReference type="ARBA" id="ARBA00023163"/>
    </source>
</evidence>
<dbReference type="SUPFAM" id="SSF57959">
    <property type="entry name" value="Leucine zipper domain"/>
    <property type="match status" value="1"/>
</dbReference>
<dbReference type="GO" id="GO:0005634">
    <property type="term" value="C:nucleus"/>
    <property type="evidence" value="ECO:0007669"/>
    <property type="project" value="UniProtKB-SubCell"/>
</dbReference>
<dbReference type="PROSITE" id="PS50217">
    <property type="entry name" value="BZIP"/>
    <property type="match status" value="1"/>
</dbReference>
<name>A0A7J7KER0_BUGNE</name>
<dbReference type="PANTHER" id="PTHR46004:SF3">
    <property type="entry name" value="CYCLIC AMP RESPONSE ELEMENT-BINDING PROTEIN A"/>
    <property type="match status" value="1"/>
</dbReference>
<dbReference type="InterPro" id="IPR046347">
    <property type="entry name" value="bZIP_sf"/>
</dbReference>
<evidence type="ECO:0000256" key="8">
    <source>
        <dbReference type="SAM" id="MobiDB-lite"/>
    </source>
</evidence>
<dbReference type="CDD" id="cd14689">
    <property type="entry name" value="bZIP_CREB3"/>
    <property type="match status" value="1"/>
</dbReference>
<dbReference type="PANTHER" id="PTHR46004">
    <property type="entry name" value="CYCLIC AMP RESPONSE ELEMENT-BINDING PROTEIN A"/>
    <property type="match status" value="1"/>
</dbReference>
<evidence type="ECO:0000256" key="6">
    <source>
        <dbReference type="ARBA" id="ARBA00023242"/>
    </source>
</evidence>
<gene>
    <name evidence="10" type="ORF">EB796_005279</name>
</gene>
<evidence type="ECO:0000313" key="10">
    <source>
        <dbReference type="EMBL" id="KAF6036414.1"/>
    </source>
</evidence>
<keyword evidence="5" id="KW-0804">Transcription</keyword>
<reference evidence="10" key="1">
    <citation type="submission" date="2020-06" db="EMBL/GenBank/DDBJ databases">
        <title>Draft genome of Bugula neritina, a colonial animal packing powerful symbionts and potential medicines.</title>
        <authorList>
            <person name="Rayko M."/>
        </authorList>
    </citation>
    <scope>NUCLEOTIDE SEQUENCE [LARGE SCALE GENOMIC DNA]</scope>
    <source>
        <strain evidence="10">Kwan_BN1</strain>
    </source>
</reference>
<dbReference type="Pfam" id="PF00170">
    <property type="entry name" value="bZIP_1"/>
    <property type="match status" value="1"/>
</dbReference>
<evidence type="ECO:0000256" key="4">
    <source>
        <dbReference type="ARBA" id="ARBA00023159"/>
    </source>
</evidence>
<keyword evidence="7" id="KW-0175">Coiled coil</keyword>
<dbReference type="EMBL" id="VXIV02000726">
    <property type="protein sequence ID" value="KAF6036414.1"/>
    <property type="molecule type" value="Genomic_DNA"/>
</dbReference>
<dbReference type="Proteomes" id="UP000593567">
    <property type="component" value="Unassembled WGS sequence"/>
</dbReference>